<keyword evidence="2" id="KW-1185">Reference proteome</keyword>
<protein>
    <submittedName>
        <fullName evidence="1">Uncharacterized protein</fullName>
    </submittedName>
</protein>
<feature type="non-terminal residue" evidence="1">
    <location>
        <position position="1"/>
    </location>
</feature>
<evidence type="ECO:0000313" key="1">
    <source>
        <dbReference type="EMBL" id="TVU39674.1"/>
    </source>
</evidence>
<proteinExistence type="predicted"/>
<comment type="caution">
    <text evidence="1">The sequence shown here is derived from an EMBL/GenBank/DDBJ whole genome shotgun (WGS) entry which is preliminary data.</text>
</comment>
<accession>A0A5J9VWE9</accession>
<dbReference type="Gramene" id="TVU39674">
    <property type="protein sequence ID" value="TVU39674"/>
    <property type="gene ID" value="EJB05_13106"/>
</dbReference>
<name>A0A5J9VWE9_9POAL</name>
<sequence>MALSAATDDVCSGGCLRPPLQGLVQEYGVRCQDSSNRYTKSLPGYGSRLSSLMPMNKRVLYHKDRHLIKNLDIHIKEVVLQNYRGKWSHVNFARFFALKAKMLASMILQVLLSVALASDGYGGVLLHESSACSPLSWGELQIGKSRKDWVVAAEGCGGAPVEDGSADSILWEALGRAQRQGPQAM</sequence>
<reference evidence="1 2" key="1">
    <citation type="journal article" date="2019" name="Sci. Rep.">
        <title>A high-quality genome of Eragrostis curvula grass provides insights into Poaceae evolution and supports new strategies to enhance forage quality.</title>
        <authorList>
            <person name="Carballo J."/>
            <person name="Santos B.A.C.M."/>
            <person name="Zappacosta D."/>
            <person name="Garbus I."/>
            <person name="Selva J.P."/>
            <person name="Gallo C.A."/>
            <person name="Diaz A."/>
            <person name="Albertini E."/>
            <person name="Caccamo M."/>
            <person name="Echenique V."/>
        </authorList>
    </citation>
    <scope>NUCLEOTIDE SEQUENCE [LARGE SCALE GENOMIC DNA]</scope>
    <source>
        <strain evidence="2">cv. Victoria</strain>
        <tissue evidence="1">Leaf</tissue>
    </source>
</reference>
<gene>
    <name evidence="1" type="ORF">EJB05_13106</name>
</gene>
<organism evidence="1 2">
    <name type="scientific">Eragrostis curvula</name>
    <name type="common">weeping love grass</name>
    <dbReference type="NCBI Taxonomy" id="38414"/>
    <lineage>
        <taxon>Eukaryota</taxon>
        <taxon>Viridiplantae</taxon>
        <taxon>Streptophyta</taxon>
        <taxon>Embryophyta</taxon>
        <taxon>Tracheophyta</taxon>
        <taxon>Spermatophyta</taxon>
        <taxon>Magnoliopsida</taxon>
        <taxon>Liliopsida</taxon>
        <taxon>Poales</taxon>
        <taxon>Poaceae</taxon>
        <taxon>PACMAD clade</taxon>
        <taxon>Chloridoideae</taxon>
        <taxon>Eragrostideae</taxon>
        <taxon>Eragrostidinae</taxon>
        <taxon>Eragrostis</taxon>
    </lineage>
</organism>
<dbReference type="EMBL" id="RWGY01000007">
    <property type="protein sequence ID" value="TVU39674.1"/>
    <property type="molecule type" value="Genomic_DNA"/>
</dbReference>
<evidence type="ECO:0000313" key="2">
    <source>
        <dbReference type="Proteomes" id="UP000324897"/>
    </source>
</evidence>
<dbReference type="AlphaFoldDB" id="A0A5J9VWE9"/>
<dbReference type="Proteomes" id="UP000324897">
    <property type="component" value="Chromosome 4"/>
</dbReference>